<reference evidence="1" key="1">
    <citation type="journal article" date="2021" name="Proc. Natl. Acad. Sci. U.S.A.">
        <title>A Catalog of Tens of Thousands of Viruses from Human Metagenomes Reveals Hidden Associations with Chronic Diseases.</title>
        <authorList>
            <person name="Tisza M.J."/>
            <person name="Buck C.B."/>
        </authorList>
    </citation>
    <scope>NUCLEOTIDE SEQUENCE</scope>
    <source>
        <strain evidence="1">CtmP938</strain>
    </source>
</reference>
<organism evidence="1">
    <name type="scientific">Siphoviridae sp. ctmP938</name>
    <dbReference type="NCBI Taxonomy" id="2827933"/>
    <lineage>
        <taxon>Viruses</taxon>
        <taxon>Duplodnaviria</taxon>
        <taxon>Heunggongvirae</taxon>
        <taxon>Uroviricota</taxon>
        <taxon>Caudoviricetes</taxon>
    </lineage>
</organism>
<protein>
    <submittedName>
        <fullName evidence="1">Uncharacterized protein</fullName>
    </submittedName>
</protein>
<name>A0A8S5S4F7_9CAUD</name>
<dbReference type="EMBL" id="BK032519">
    <property type="protein sequence ID" value="DAF45816.1"/>
    <property type="molecule type" value="Genomic_DNA"/>
</dbReference>
<sequence>MIRRTEEELKLEAIFEPYLEKGRLREDAHQAAKEALERYFAIFEENYRRAFEDTYGWSLES</sequence>
<accession>A0A8S5S4F7</accession>
<proteinExistence type="predicted"/>
<evidence type="ECO:0000313" key="1">
    <source>
        <dbReference type="EMBL" id="DAF45816.1"/>
    </source>
</evidence>